<evidence type="ECO:0000259" key="7">
    <source>
        <dbReference type="PROSITE" id="PS50090"/>
    </source>
</evidence>
<keyword evidence="2" id="KW-0677">Repeat</keyword>
<feature type="domain" description="Myb-like" evidence="7">
    <location>
        <begin position="98"/>
        <end position="148"/>
    </location>
</feature>
<comment type="subcellular location">
    <subcellularLocation>
        <location evidence="1">Nucleus</location>
    </subcellularLocation>
</comment>
<feature type="domain" description="Myb-like" evidence="7">
    <location>
        <begin position="46"/>
        <end position="97"/>
    </location>
</feature>
<evidence type="ECO:0000259" key="8">
    <source>
        <dbReference type="PROSITE" id="PS51294"/>
    </source>
</evidence>
<protein>
    <submittedName>
        <fullName evidence="10">Transcription factor MYB1</fullName>
    </submittedName>
</protein>
<name>A0A6J0JX88_RAPSA</name>
<reference evidence="10" key="2">
    <citation type="submission" date="2025-08" db="UniProtKB">
        <authorList>
            <consortium name="RefSeq"/>
        </authorList>
    </citation>
    <scope>IDENTIFICATION</scope>
    <source>
        <tissue evidence="10">Leaf</tissue>
    </source>
</reference>
<dbReference type="AlphaFoldDB" id="A0A6J0JX88"/>
<dbReference type="KEGG" id="rsz:108811745"/>
<proteinExistence type="predicted"/>
<sequence length="399" mass="43835">MEGEIWRRSEMTEEAVAAGGRRYDDCGGAAAERFVGEGTSVGRRTRKKRIKGTWSREEDVMLSELVEKFGPRNWSSMARSIPGRSGKSCRLRWCNQLDPSLKRNPFTEVEDEAIITAHAIHGNKWSVIAKLLPGRTDNAIKNHWNATLRRRCTTDFETLRTTNTPTGNLVPQDSRFDRTMNTTTTIASSEETLSSGGGGGGFGHVTTPLVSSDGKEATSMEISEEQCGDKANEEDISRQECNNNDDPPTLFRPVAKLSSFNPYNHMGGGSSSPHALNQNKFQSCKQDTAMLRLLEGAYSERFVPQKCGSACCSSTPQKNSLLGPEFVDYLDPPTFPSYELAAIATDISSLAWLRSGLESSSVRAMEEAAGRLRPQGTRGHRDHCLVSEQGKSRTNALST</sequence>
<keyword evidence="4" id="KW-0238">DNA-binding</keyword>
<keyword evidence="5" id="KW-0804">Transcription</keyword>
<dbReference type="InterPro" id="IPR017930">
    <property type="entry name" value="Myb_dom"/>
</dbReference>
<evidence type="ECO:0000256" key="2">
    <source>
        <dbReference type="ARBA" id="ARBA00022737"/>
    </source>
</evidence>
<evidence type="ECO:0000256" key="4">
    <source>
        <dbReference type="ARBA" id="ARBA00023125"/>
    </source>
</evidence>
<evidence type="ECO:0000256" key="5">
    <source>
        <dbReference type="ARBA" id="ARBA00023163"/>
    </source>
</evidence>
<dbReference type="PROSITE" id="PS50090">
    <property type="entry name" value="MYB_LIKE"/>
    <property type="match status" value="2"/>
</dbReference>
<dbReference type="GO" id="GO:0005634">
    <property type="term" value="C:nucleus"/>
    <property type="evidence" value="ECO:0007669"/>
    <property type="project" value="UniProtKB-SubCell"/>
</dbReference>
<keyword evidence="9" id="KW-1185">Reference proteome</keyword>
<evidence type="ECO:0000313" key="9">
    <source>
        <dbReference type="Proteomes" id="UP000504610"/>
    </source>
</evidence>
<dbReference type="GO" id="GO:0000981">
    <property type="term" value="F:DNA-binding transcription factor activity, RNA polymerase II-specific"/>
    <property type="evidence" value="ECO:0007669"/>
    <property type="project" value="TreeGrafter"/>
</dbReference>
<accession>A0A6J0JX88</accession>
<keyword evidence="6" id="KW-0539">Nucleus</keyword>
<dbReference type="SMART" id="SM00717">
    <property type="entry name" value="SANT"/>
    <property type="match status" value="2"/>
</dbReference>
<dbReference type="Proteomes" id="UP000504610">
    <property type="component" value="Chromosome 6"/>
</dbReference>
<feature type="domain" description="HTH myb-type" evidence="8">
    <location>
        <begin position="98"/>
        <end position="152"/>
    </location>
</feature>
<gene>
    <name evidence="10" type="primary">LOC108811745</name>
</gene>
<feature type="domain" description="HTH myb-type" evidence="8">
    <location>
        <begin position="46"/>
        <end position="97"/>
    </location>
</feature>
<dbReference type="PANTHER" id="PTHR45614">
    <property type="entry name" value="MYB PROTEIN-RELATED"/>
    <property type="match status" value="1"/>
</dbReference>
<dbReference type="InterPro" id="IPR001005">
    <property type="entry name" value="SANT/Myb"/>
</dbReference>
<dbReference type="SUPFAM" id="SSF46689">
    <property type="entry name" value="Homeodomain-like"/>
    <property type="match status" value="1"/>
</dbReference>
<dbReference type="FunFam" id="1.10.10.60:FF:000060">
    <property type="entry name" value="MYB transcription factor"/>
    <property type="match status" value="1"/>
</dbReference>
<dbReference type="InterPro" id="IPR050560">
    <property type="entry name" value="MYB_TF"/>
</dbReference>
<keyword evidence="3" id="KW-0805">Transcription regulation</keyword>
<dbReference type="GO" id="GO:0000978">
    <property type="term" value="F:RNA polymerase II cis-regulatory region sequence-specific DNA binding"/>
    <property type="evidence" value="ECO:0007669"/>
    <property type="project" value="TreeGrafter"/>
</dbReference>
<evidence type="ECO:0000313" key="10">
    <source>
        <dbReference type="RefSeq" id="XP_018439334.2"/>
    </source>
</evidence>
<evidence type="ECO:0000256" key="3">
    <source>
        <dbReference type="ARBA" id="ARBA00023015"/>
    </source>
</evidence>
<reference evidence="9" key="1">
    <citation type="journal article" date="2019" name="Database">
        <title>The radish genome database (RadishGD): an integrated information resource for radish genomics.</title>
        <authorList>
            <person name="Yu H.J."/>
            <person name="Baek S."/>
            <person name="Lee Y.J."/>
            <person name="Cho A."/>
            <person name="Mun J.H."/>
        </authorList>
    </citation>
    <scope>NUCLEOTIDE SEQUENCE [LARGE SCALE GENOMIC DNA]</scope>
    <source>
        <strain evidence="9">cv. WK10039</strain>
    </source>
</reference>
<dbReference type="RefSeq" id="XP_018439334.2">
    <property type="nucleotide sequence ID" value="XM_018583832.2"/>
</dbReference>
<dbReference type="GeneID" id="108811745"/>
<evidence type="ECO:0000256" key="1">
    <source>
        <dbReference type="ARBA" id="ARBA00004123"/>
    </source>
</evidence>
<evidence type="ECO:0000256" key="6">
    <source>
        <dbReference type="ARBA" id="ARBA00023242"/>
    </source>
</evidence>
<dbReference type="InterPro" id="IPR009057">
    <property type="entry name" value="Homeodomain-like_sf"/>
</dbReference>
<dbReference type="CDD" id="cd00167">
    <property type="entry name" value="SANT"/>
    <property type="match status" value="2"/>
</dbReference>
<organism evidence="9 10">
    <name type="scientific">Raphanus sativus</name>
    <name type="common">Radish</name>
    <name type="synonym">Raphanus raphanistrum var. sativus</name>
    <dbReference type="NCBI Taxonomy" id="3726"/>
    <lineage>
        <taxon>Eukaryota</taxon>
        <taxon>Viridiplantae</taxon>
        <taxon>Streptophyta</taxon>
        <taxon>Embryophyta</taxon>
        <taxon>Tracheophyta</taxon>
        <taxon>Spermatophyta</taxon>
        <taxon>Magnoliopsida</taxon>
        <taxon>eudicotyledons</taxon>
        <taxon>Gunneridae</taxon>
        <taxon>Pentapetalae</taxon>
        <taxon>rosids</taxon>
        <taxon>malvids</taxon>
        <taxon>Brassicales</taxon>
        <taxon>Brassicaceae</taxon>
        <taxon>Brassiceae</taxon>
        <taxon>Raphanus</taxon>
    </lineage>
</organism>
<dbReference type="PANTHER" id="PTHR45614:SF25">
    <property type="entry name" value="MYB PROTEIN"/>
    <property type="match status" value="1"/>
</dbReference>
<dbReference type="Gene3D" id="1.10.10.60">
    <property type="entry name" value="Homeodomain-like"/>
    <property type="match status" value="2"/>
</dbReference>
<dbReference type="Pfam" id="PF00249">
    <property type="entry name" value="Myb_DNA-binding"/>
    <property type="match status" value="2"/>
</dbReference>
<dbReference type="OrthoDB" id="2143914at2759"/>
<dbReference type="PROSITE" id="PS51294">
    <property type="entry name" value="HTH_MYB"/>
    <property type="match status" value="2"/>
</dbReference>